<dbReference type="EMBL" id="JADQTO010000033">
    <property type="protein sequence ID" value="MBG0568024.1"/>
    <property type="molecule type" value="Genomic_DNA"/>
</dbReference>
<name>A0A931CG59_9ACTN</name>
<sequence>MAELLAGRLPSPWSASGGTWPWGAVRVLRTDHHRRLSGSASSRQWQVDIAAQLTDGRGPTCTPVAVAAGSCDTEIQNIAAAMPAGIFLTYFHEPENDMTGTQFVPAFKRVYALAKALNPALNVVPIYMSYQWRPGSTKVTNNGTGGNYEIQDWLVPATHADAYGFDLYWQASTRGSEPDNPVSVGNDPA</sequence>
<evidence type="ECO:0000313" key="2">
    <source>
        <dbReference type="Proteomes" id="UP000598146"/>
    </source>
</evidence>
<gene>
    <name evidence="1" type="ORF">I4J89_41990</name>
</gene>
<accession>A0A931CG59</accession>
<evidence type="ECO:0000313" key="1">
    <source>
        <dbReference type="EMBL" id="MBG0568024.1"/>
    </source>
</evidence>
<keyword evidence="2" id="KW-1185">Reference proteome</keyword>
<dbReference type="RefSeq" id="WP_196419799.1">
    <property type="nucleotide sequence ID" value="NZ_JADQTO010000033.1"/>
</dbReference>
<organism evidence="1 2">
    <name type="scientific">Actinoplanes aureus</name>
    <dbReference type="NCBI Taxonomy" id="2792083"/>
    <lineage>
        <taxon>Bacteria</taxon>
        <taxon>Bacillati</taxon>
        <taxon>Actinomycetota</taxon>
        <taxon>Actinomycetes</taxon>
        <taxon>Micromonosporales</taxon>
        <taxon>Micromonosporaceae</taxon>
        <taxon>Actinoplanes</taxon>
    </lineage>
</organism>
<dbReference type="AlphaFoldDB" id="A0A931CG59"/>
<protein>
    <submittedName>
        <fullName evidence="1">Uncharacterized protein</fullName>
    </submittedName>
</protein>
<dbReference type="Proteomes" id="UP000598146">
    <property type="component" value="Unassembled WGS sequence"/>
</dbReference>
<comment type="caution">
    <text evidence="1">The sequence shown here is derived from an EMBL/GenBank/DDBJ whole genome shotgun (WGS) entry which is preliminary data.</text>
</comment>
<proteinExistence type="predicted"/>
<reference evidence="1" key="1">
    <citation type="submission" date="2020-11" db="EMBL/GenBank/DDBJ databases">
        <title>Isolation and identification of active actinomycetes.</title>
        <authorList>
            <person name="Sun X."/>
        </authorList>
    </citation>
    <scope>NUCLEOTIDE SEQUENCE</scope>
    <source>
        <strain evidence="1">NEAU-A11</strain>
    </source>
</reference>